<evidence type="ECO:0000313" key="11">
    <source>
        <dbReference type="EMBL" id="EFG08024.1"/>
    </source>
</evidence>
<evidence type="ECO:0000313" key="12">
    <source>
        <dbReference type="Proteomes" id="UP000002357"/>
    </source>
</evidence>
<comment type="subcellular location">
    <subcellularLocation>
        <location evidence="1">Cell membrane</location>
        <topology evidence="1">Multi-pass membrane protein</topology>
    </subcellularLocation>
</comment>
<comment type="similarity">
    <text evidence="6">Belongs to the ABC-4 integral membrane protein family.</text>
</comment>
<dbReference type="AlphaFoldDB" id="B5GZT2"/>
<evidence type="ECO:0000256" key="6">
    <source>
        <dbReference type="ARBA" id="ARBA00038076"/>
    </source>
</evidence>
<feature type="transmembrane region" description="Helical" evidence="8">
    <location>
        <begin position="43"/>
        <end position="63"/>
    </location>
</feature>
<feature type="domain" description="MacB-like periplasmic core" evidence="10">
    <location>
        <begin position="42"/>
        <end position="265"/>
    </location>
</feature>
<keyword evidence="12" id="KW-1185">Reference proteome</keyword>
<gene>
    <name evidence="11" type="ORF">SCLAV_2953</name>
</gene>
<dbReference type="GO" id="GO:0022857">
    <property type="term" value="F:transmembrane transporter activity"/>
    <property type="evidence" value="ECO:0007669"/>
    <property type="project" value="TreeGrafter"/>
</dbReference>
<evidence type="ECO:0000256" key="8">
    <source>
        <dbReference type="SAM" id="Phobius"/>
    </source>
</evidence>
<evidence type="ECO:0000256" key="4">
    <source>
        <dbReference type="ARBA" id="ARBA00022989"/>
    </source>
</evidence>
<dbReference type="InterPro" id="IPR003838">
    <property type="entry name" value="ABC3_permease_C"/>
</dbReference>
<keyword evidence="4 8" id="KW-1133">Transmembrane helix</keyword>
<dbReference type="GO" id="GO:0005886">
    <property type="term" value="C:plasma membrane"/>
    <property type="evidence" value="ECO:0007669"/>
    <property type="project" value="UniProtKB-SubCell"/>
</dbReference>
<dbReference type="PANTHER" id="PTHR30572">
    <property type="entry name" value="MEMBRANE COMPONENT OF TRANSPORTER-RELATED"/>
    <property type="match status" value="1"/>
</dbReference>
<evidence type="ECO:0000256" key="5">
    <source>
        <dbReference type="ARBA" id="ARBA00023136"/>
    </source>
</evidence>
<keyword evidence="5 8" id="KW-0472">Membrane</keyword>
<dbReference type="PANTHER" id="PTHR30572:SF4">
    <property type="entry name" value="ABC TRANSPORTER PERMEASE YTRF"/>
    <property type="match status" value="1"/>
</dbReference>
<name>B5GZT2_STRCL</name>
<evidence type="ECO:0000259" key="9">
    <source>
        <dbReference type="Pfam" id="PF02687"/>
    </source>
</evidence>
<keyword evidence="2" id="KW-1003">Cell membrane</keyword>
<evidence type="ECO:0000256" key="1">
    <source>
        <dbReference type="ARBA" id="ARBA00004651"/>
    </source>
</evidence>
<protein>
    <submittedName>
        <fullName evidence="11">ABC transporter related protein</fullName>
    </submittedName>
</protein>
<dbReference type="Pfam" id="PF02687">
    <property type="entry name" value="FtsX"/>
    <property type="match status" value="1"/>
</dbReference>
<organism evidence="11 12">
    <name type="scientific">Streptomyces clavuligerus</name>
    <dbReference type="NCBI Taxonomy" id="1901"/>
    <lineage>
        <taxon>Bacteria</taxon>
        <taxon>Bacillati</taxon>
        <taxon>Actinomycetota</taxon>
        <taxon>Actinomycetes</taxon>
        <taxon>Kitasatosporales</taxon>
        <taxon>Streptomycetaceae</taxon>
        <taxon>Streptomyces</taxon>
    </lineage>
</organism>
<reference evidence="11 12" key="1">
    <citation type="journal article" date="2010" name="Genome Biol. Evol.">
        <title>The sequence of a 1.8-mb bacterial linear plasmid reveals a rich evolutionary reservoir of secondary metabolic pathways.</title>
        <authorList>
            <person name="Medema M.H."/>
            <person name="Trefzer A."/>
            <person name="Kovalchuk A."/>
            <person name="van den Berg M."/>
            <person name="Mueller U."/>
            <person name="Heijne W."/>
            <person name="Wu L."/>
            <person name="Alam M.T."/>
            <person name="Ronning C.M."/>
            <person name="Nierman W.C."/>
            <person name="Bovenberg R.A.L."/>
            <person name="Breitling R."/>
            <person name="Takano E."/>
        </authorList>
    </citation>
    <scope>NUCLEOTIDE SEQUENCE [LARGE SCALE GENOMIC DNA]</scope>
    <source>
        <strain evidence="12">ATCC 27064 / DSM 738 / JCM 4710 / NBRC 13307 / NCIMB 12785 / NRRL 3585 / VKM Ac-602</strain>
    </source>
</reference>
<dbReference type="OrthoDB" id="9780560at2"/>
<proteinExistence type="inferred from homology"/>
<dbReference type="InterPro" id="IPR025857">
    <property type="entry name" value="MacB_PCD"/>
</dbReference>
<evidence type="ECO:0000259" key="10">
    <source>
        <dbReference type="Pfam" id="PF12704"/>
    </source>
</evidence>
<keyword evidence="3 8" id="KW-0812">Transmembrane</keyword>
<dbReference type="KEGG" id="sclf:BB341_13810"/>
<evidence type="ECO:0000256" key="2">
    <source>
        <dbReference type="ARBA" id="ARBA00022475"/>
    </source>
</evidence>
<sequence length="422" mass="43720">MIRSRRGVGAGPASPATPRTRLSLADTVAEALAGLVQRPGRSVLTLLGTVLGVGSFVAVLGLTSTATSQIGQSFSLLQETTVTVDDTATGPGTPGSGGGMSFPEDTDARLERLTGVSAGGVWWPLPLRDPRVAARPTATAPDGRSSVGLYAASPGAIRAMRPTLSDGTVFDDFHQRRAERVCLLGSGAARRLGIHRADTRAAVFINDTAYTVLGIVDDTERLPQTLLGVIIPSGTATARYGPPRDTPAQALVHTRPGAARVVAAQAALALRPDRPELLKAVPPPDPRTLRDRVDTDLSGLFLLLAAICLAVGAVGIANTTLVAVLERTGEIGLRRALGARGRHITAQFLTESTALGALGGLVGTAIGIATVLVTALVQEWTAVLEPYAVLPAPLIGALVGFLAGLYPAWRAARIEPVEALRR</sequence>
<feature type="transmembrane region" description="Helical" evidence="8">
    <location>
        <begin position="389"/>
        <end position="409"/>
    </location>
</feature>
<dbReference type="eggNOG" id="COG0577">
    <property type="taxonomic scope" value="Bacteria"/>
</dbReference>
<feature type="transmembrane region" description="Helical" evidence="8">
    <location>
        <begin position="300"/>
        <end position="325"/>
    </location>
</feature>
<feature type="domain" description="ABC3 transporter permease C-terminal" evidence="9">
    <location>
        <begin position="303"/>
        <end position="416"/>
    </location>
</feature>
<dbReference type="Pfam" id="PF12704">
    <property type="entry name" value="MacB_PCD"/>
    <property type="match status" value="1"/>
</dbReference>
<dbReference type="RefSeq" id="WP_003957467.1">
    <property type="nucleotide sequence ID" value="NZ_CM000913.1"/>
</dbReference>
<feature type="transmembrane region" description="Helical" evidence="8">
    <location>
        <begin position="354"/>
        <end position="377"/>
    </location>
</feature>
<dbReference type="EMBL" id="CM000913">
    <property type="protein sequence ID" value="EFG08024.1"/>
    <property type="molecule type" value="Genomic_DNA"/>
</dbReference>
<accession>B5GZT2</accession>
<evidence type="ECO:0000256" key="3">
    <source>
        <dbReference type="ARBA" id="ARBA00022692"/>
    </source>
</evidence>
<dbReference type="InterPro" id="IPR050250">
    <property type="entry name" value="Macrolide_Exporter_MacB"/>
</dbReference>
<dbReference type="Proteomes" id="UP000002357">
    <property type="component" value="Chromosome"/>
</dbReference>
<feature type="region of interest" description="Disordered" evidence="7">
    <location>
        <begin position="85"/>
        <end position="105"/>
    </location>
</feature>
<evidence type="ECO:0000256" key="7">
    <source>
        <dbReference type="SAM" id="MobiDB-lite"/>
    </source>
</evidence>
<dbReference type="GeneID" id="93730510"/>
<dbReference type="STRING" id="1901.BB341_13810"/>